<organism evidence="3 4">
    <name type="scientific">Teichococcus vastitatis</name>
    <dbReference type="NCBI Taxonomy" id="2307076"/>
    <lineage>
        <taxon>Bacteria</taxon>
        <taxon>Pseudomonadati</taxon>
        <taxon>Pseudomonadota</taxon>
        <taxon>Alphaproteobacteria</taxon>
        <taxon>Acetobacterales</taxon>
        <taxon>Roseomonadaceae</taxon>
        <taxon>Roseomonas</taxon>
    </lineage>
</organism>
<evidence type="ECO:0000256" key="1">
    <source>
        <dbReference type="SAM" id="SignalP"/>
    </source>
</evidence>
<dbReference type="InterPro" id="IPR035940">
    <property type="entry name" value="CAP_sf"/>
</dbReference>
<protein>
    <submittedName>
        <fullName evidence="3">CAP domain-containing protein</fullName>
    </submittedName>
</protein>
<dbReference type="PANTHER" id="PTHR31157">
    <property type="entry name" value="SCP DOMAIN-CONTAINING PROTEIN"/>
    <property type="match status" value="1"/>
</dbReference>
<feature type="chain" id="PRO_5046152384" evidence="1">
    <location>
        <begin position="21"/>
        <end position="312"/>
    </location>
</feature>
<evidence type="ECO:0000259" key="2">
    <source>
        <dbReference type="Pfam" id="PF00188"/>
    </source>
</evidence>
<dbReference type="EMBL" id="JALBUU010000079">
    <property type="protein sequence ID" value="MCI0755889.1"/>
    <property type="molecule type" value="Genomic_DNA"/>
</dbReference>
<feature type="signal peptide" evidence="1">
    <location>
        <begin position="1"/>
        <end position="20"/>
    </location>
</feature>
<evidence type="ECO:0000313" key="4">
    <source>
        <dbReference type="Proteomes" id="UP001201985"/>
    </source>
</evidence>
<dbReference type="Proteomes" id="UP001201985">
    <property type="component" value="Unassembled WGS sequence"/>
</dbReference>
<dbReference type="Pfam" id="PF00188">
    <property type="entry name" value="CAP"/>
    <property type="match status" value="1"/>
</dbReference>
<dbReference type="InterPro" id="IPR014044">
    <property type="entry name" value="CAP_dom"/>
</dbReference>
<reference evidence="3 4" key="1">
    <citation type="submission" date="2022-03" db="EMBL/GenBank/DDBJ databases">
        <title>Complete genome analysis of Roseomonas KG 17.1 : a prolific producer of plant growth promoters.</title>
        <authorList>
            <person name="Saadouli I."/>
            <person name="Najjari A."/>
            <person name="Mosbah A."/>
            <person name="Ouzari H.I."/>
        </authorList>
    </citation>
    <scope>NUCLEOTIDE SEQUENCE [LARGE SCALE GENOMIC DNA]</scope>
    <source>
        <strain evidence="3 4">KG17-1</strain>
    </source>
</reference>
<keyword evidence="1" id="KW-0732">Signal</keyword>
<name>A0ABS9WBB1_9PROT</name>
<dbReference type="PANTHER" id="PTHR31157:SF1">
    <property type="entry name" value="SCP DOMAIN-CONTAINING PROTEIN"/>
    <property type="match status" value="1"/>
</dbReference>
<accession>A0ABS9WBB1</accession>
<evidence type="ECO:0000313" key="3">
    <source>
        <dbReference type="EMBL" id="MCI0755889.1"/>
    </source>
</evidence>
<keyword evidence="4" id="KW-1185">Reference proteome</keyword>
<dbReference type="SUPFAM" id="SSF55797">
    <property type="entry name" value="PR-1-like"/>
    <property type="match status" value="1"/>
</dbReference>
<comment type="caution">
    <text evidence="3">The sequence shown here is derived from an EMBL/GenBank/DDBJ whole genome shotgun (WGS) entry which is preliminary data.</text>
</comment>
<dbReference type="CDD" id="cd05379">
    <property type="entry name" value="CAP_bacterial"/>
    <property type="match status" value="1"/>
</dbReference>
<dbReference type="Gene3D" id="3.40.33.10">
    <property type="entry name" value="CAP"/>
    <property type="match status" value="1"/>
</dbReference>
<feature type="domain" description="SCP" evidence="2">
    <location>
        <begin position="34"/>
        <end position="159"/>
    </location>
</feature>
<sequence>MLRLVIALLAVLALGSLGRAAEPSADDTLQALALRLVNQARDAEGLPPLEPAANLGGAAEMHAQDMLRRHYYSHTSPDGEDVQDRLVQTGGSRWQMVAENIARCGTCTPPATETMVRMLQDGWMNSPEHRENILREGIDRFGFALAIGADRGLYAVQTFAGPGEPQQGRGGEARQALAEAEVAVQAASILNEQRQTAGAPALSADNGLRQAARRLTPSGEGELSLGGDGVLREALPSEQRHRWRQLRVLAGACGGCGIRPTVSDLQFFIDQWLKNPEQKQRLLSPEPSAIGAALQANGQGRKTLTVVLGTPQ</sequence>
<proteinExistence type="predicted"/>
<gene>
    <name evidence="3" type="ORF">MON41_19675</name>
</gene>